<dbReference type="AlphaFoldDB" id="A0A3R8S7X2"/>
<dbReference type="OrthoDB" id="8700053at2"/>
<feature type="signal peptide" evidence="1">
    <location>
        <begin position="1"/>
        <end position="31"/>
    </location>
</feature>
<accession>A0A3R8S7X2</accession>
<feature type="chain" id="PRO_5018621853" evidence="1">
    <location>
        <begin position="32"/>
        <end position="298"/>
    </location>
</feature>
<dbReference type="InterPro" id="IPR010563">
    <property type="entry name" value="TraK_N"/>
</dbReference>
<proteinExistence type="predicted"/>
<feature type="domain" description="TraK N-terminal" evidence="2">
    <location>
        <begin position="42"/>
        <end position="169"/>
    </location>
</feature>
<evidence type="ECO:0000256" key="1">
    <source>
        <dbReference type="SAM" id="SignalP"/>
    </source>
</evidence>
<evidence type="ECO:0000259" key="3">
    <source>
        <dbReference type="Pfam" id="PF23536"/>
    </source>
</evidence>
<evidence type="ECO:0000313" key="4">
    <source>
        <dbReference type="EMBL" id="RRS03533.1"/>
    </source>
</evidence>
<dbReference type="Pfam" id="PF23536">
    <property type="entry name" value="TraK_C"/>
    <property type="match status" value="1"/>
</dbReference>
<name>A0A3R8S7X2_9BURK</name>
<sequence length="298" mass="31864">MRADLKPRPQPSTAPASLLLAMATAVGMATAPSPVSALQLVEARDGVSVEAMVSIKEPTRIRIDGAPITDVFGNIYSSNCANATAAAASTSSLANGAPIPGTNSQNSPAINPTGELVLECDKDKGEVYIRPVGKSSKPINLFVSSAQATYTLLLHRSDTPADTIVIRDPSARLLKQDNANPSPSGVSLGTSANHIRAMKALLVAMASDRVPPDMRVEEVNRIVPLWLEARLSLMRRYEGRGLVGEKYLLQNISPTLMVLAEQEFDREGAQVMGVSIENHNLQPGETTNVFVIRQEAMR</sequence>
<dbReference type="EMBL" id="RSED01000011">
    <property type="protein sequence ID" value="RRS03533.1"/>
    <property type="molecule type" value="Genomic_DNA"/>
</dbReference>
<keyword evidence="5" id="KW-1185">Reference proteome</keyword>
<dbReference type="Proteomes" id="UP000269265">
    <property type="component" value="Unassembled WGS sequence"/>
</dbReference>
<gene>
    <name evidence="4" type="ORF">EIP75_14900</name>
</gene>
<reference evidence="4 5" key="1">
    <citation type="submission" date="2018-12" db="EMBL/GenBank/DDBJ databases">
        <title>The whole draft genome of Aquabacterium sp. SJQ9.</title>
        <authorList>
            <person name="Sun L."/>
            <person name="Gao X."/>
            <person name="Chen W."/>
            <person name="Huang K."/>
        </authorList>
    </citation>
    <scope>NUCLEOTIDE SEQUENCE [LARGE SCALE GENOMIC DNA]</scope>
    <source>
        <strain evidence="4 5">SJQ9</strain>
    </source>
</reference>
<evidence type="ECO:0000313" key="5">
    <source>
        <dbReference type="Proteomes" id="UP000269265"/>
    </source>
</evidence>
<organism evidence="4 5">
    <name type="scientific">Aquabacterium soli</name>
    <dbReference type="NCBI Taxonomy" id="2493092"/>
    <lineage>
        <taxon>Bacteria</taxon>
        <taxon>Pseudomonadati</taxon>
        <taxon>Pseudomonadota</taxon>
        <taxon>Betaproteobacteria</taxon>
        <taxon>Burkholderiales</taxon>
        <taxon>Aquabacterium</taxon>
    </lineage>
</organism>
<comment type="caution">
    <text evidence="4">The sequence shown here is derived from an EMBL/GenBank/DDBJ whole genome shotgun (WGS) entry which is preliminary data.</text>
</comment>
<dbReference type="RefSeq" id="WP_125244066.1">
    <property type="nucleotide sequence ID" value="NZ_RSED01000011.1"/>
</dbReference>
<dbReference type="Pfam" id="PF06586">
    <property type="entry name" value="TraK_N"/>
    <property type="match status" value="1"/>
</dbReference>
<protein>
    <submittedName>
        <fullName evidence="4">Conjugal transfer pilus assembly protein TraK</fullName>
    </submittedName>
</protein>
<dbReference type="InterPro" id="IPR055397">
    <property type="entry name" value="TraK_C"/>
</dbReference>
<feature type="domain" description="TraK C-terminal" evidence="3">
    <location>
        <begin position="188"/>
        <end position="293"/>
    </location>
</feature>
<evidence type="ECO:0000259" key="2">
    <source>
        <dbReference type="Pfam" id="PF06586"/>
    </source>
</evidence>
<keyword evidence="1" id="KW-0732">Signal</keyword>